<keyword evidence="3" id="KW-1185">Reference proteome</keyword>
<evidence type="ECO:0000259" key="1">
    <source>
        <dbReference type="Pfam" id="PF05598"/>
    </source>
</evidence>
<evidence type="ECO:0000313" key="2">
    <source>
        <dbReference type="EMBL" id="ALS21458.1"/>
    </source>
</evidence>
<reference evidence="2 3" key="2">
    <citation type="journal article" date="2016" name="Genome Announc.">
        <title>Complete Genome Sequences of Two Interactive Moderate Thermophiles, Paenibacillus napthalenovorans 32O-Y and Paenibacillus sp. 32O-W.</title>
        <authorList>
            <person name="Butler R.R.III."/>
            <person name="Wang J."/>
            <person name="Stark B.C."/>
            <person name="Pombert J.F."/>
        </authorList>
    </citation>
    <scope>NUCLEOTIDE SEQUENCE [LARGE SCALE GENOMIC DNA]</scope>
    <source>
        <strain evidence="2 3">32O-Y</strain>
    </source>
</reference>
<feature type="domain" description="Transposase InsH N-terminal" evidence="1">
    <location>
        <begin position="1"/>
        <end position="60"/>
    </location>
</feature>
<dbReference type="AlphaFoldDB" id="A0A0U2KXD6"/>
<accession>A0A0U2KXD6</accession>
<name>A0A0U2KXD6_9BACL</name>
<dbReference type="Pfam" id="PF05598">
    <property type="entry name" value="DUF772"/>
    <property type="match status" value="1"/>
</dbReference>
<dbReference type="Proteomes" id="UP000061660">
    <property type="component" value="Chromosome"/>
</dbReference>
<dbReference type="InterPro" id="IPR008490">
    <property type="entry name" value="Transposase_InsH_N"/>
</dbReference>
<protein>
    <submittedName>
        <fullName evidence="2">Transposase</fullName>
    </submittedName>
</protein>
<proteinExistence type="predicted"/>
<dbReference type="KEGG" id="pnp:IJ22_10800"/>
<gene>
    <name evidence="2" type="ORF">IJ22_10800</name>
</gene>
<dbReference type="PATRIC" id="fig|162209.4.peg.1146"/>
<sequence length="73" mass="8792">MLRKIDKYISFEFIREKVKPLYCEDNGRPAIVPVILFKMIFLGYFYGNRSERRLEQDIQTKRIVGFLVVFKTN</sequence>
<evidence type="ECO:0000313" key="3">
    <source>
        <dbReference type="Proteomes" id="UP000061660"/>
    </source>
</evidence>
<dbReference type="STRING" id="162209.IJ22_10800"/>
<organism evidence="2 3">
    <name type="scientific">Paenibacillus naphthalenovorans</name>
    <dbReference type="NCBI Taxonomy" id="162209"/>
    <lineage>
        <taxon>Bacteria</taxon>
        <taxon>Bacillati</taxon>
        <taxon>Bacillota</taxon>
        <taxon>Bacilli</taxon>
        <taxon>Bacillales</taxon>
        <taxon>Paenibacillaceae</taxon>
        <taxon>Paenibacillus</taxon>
    </lineage>
</organism>
<reference evidence="3" key="1">
    <citation type="submission" date="2015-12" db="EMBL/GenBank/DDBJ databases">
        <title>Complete genome sequences of two moderately thermophilic Paenibacillus species.</title>
        <authorList>
            <person name="Butler R.III."/>
            <person name="Wang J."/>
            <person name="Stark B.C."/>
            <person name="Pombert J.-F."/>
        </authorList>
    </citation>
    <scope>NUCLEOTIDE SEQUENCE [LARGE SCALE GENOMIC DNA]</scope>
    <source>
        <strain evidence="3">32O-Y</strain>
    </source>
</reference>
<dbReference type="EMBL" id="CP013652">
    <property type="protein sequence ID" value="ALS21458.1"/>
    <property type="molecule type" value="Genomic_DNA"/>
</dbReference>